<feature type="compositionally biased region" description="Polar residues" evidence="1">
    <location>
        <begin position="55"/>
        <end position="80"/>
    </location>
</feature>
<evidence type="ECO:0000256" key="1">
    <source>
        <dbReference type="SAM" id="MobiDB-lite"/>
    </source>
</evidence>
<evidence type="ECO:0000313" key="3">
    <source>
        <dbReference type="Proteomes" id="UP000031443"/>
    </source>
</evidence>
<organism evidence="2 3">
    <name type="scientific">Chelonia mydas</name>
    <name type="common">Green sea-turtle</name>
    <name type="synonym">Chelonia agassizi</name>
    <dbReference type="NCBI Taxonomy" id="8469"/>
    <lineage>
        <taxon>Eukaryota</taxon>
        <taxon>Metazoa</taxon>
        <taxon>Chordata</taxon>
        <taxon>Craniata</taxon>
        <taxon>Vertebrata</taxon>
        <taxon>Euteleostomi</taxon>
        <taxon>Archelosauria</taxon>
        <taxon>Testudinata</taxon>
        <taxon>Testudines</taxon>
        <taxon>Cryptodira</taxon>
        <taxon>Durocryptodira</taxon>
        <taxon>Americhelydia</taxon>
        <taxon>Chelonioidea</taxon>
        <taxon>Cheloniidae</taxon>
        <taxon>Chelonia</taxon>
    </lineage>
</organism>
<sequence>MAAAANKQEHQGHQGPSPKAQDVKKLNLFMRKVYSNGGAPALDFKPPDVNEPTPAHTQLSNYQTNSSNESLIDIQNTEAA</sequence>
<dbReference type="EMBL" id="KB520916">
    <property type="protein sequence ID" value="EMP37948.1"/>
    <property type="molecule type" value="Genomic_DNA"/>
</dbReference>
<gene>
    <name evidence="2" type="ORF">UY3_04840</name>
</gene>
<dbReference type="Proteomes" id="UP000031443">
    <property type="component" value="Unassembled WGS sequence"/>
</dbReference>
<name>M7C0R9_CHEMY</name>
<feature type="region of interest" description="Disordered" evidence="1">
    <location>
        <begin position="1"/>
        <end position="23"/>
    </location>
</feature>
<protein>
    <submittedName>
        <fullName evidence="2">Uncharacterized protein</fullName>
    </submittedName>
</protein>
<accession>M7C0R9</accession>
<evidence type="ECO:0000313" key="2">
    <source>
        <dbReference type="EMBL" id="EMP37948.1"/>
    </source>
</evidence>
<reference evidence="3" key="1">
    <citation type="journal article" date="2013" name="Nat. Genet.">
        <title>The draft genomes of soft-shell turtle and green sea turtle yield insights into the development and evolution of the turtle-specific body plan.</title>
        <authorList>
            <person name="Wang Z."/>
            <person name="Pascual-Anaya J."/>
            <person name="Zadissa A."/>
            <person name="Li W."/>
            <person name="Niimura Y."/>
            <person name="Huang Z."/>
            <person name="Li C."/>
            <person name="White S."/>
            <person name="Xiong Z."/>
            <person name="Fang D."/>
            <person name="Wang B."/>
            <person name="Ming Y."/>
            <person name="Chen Y."/>
            <person name="Zheng Y."/>
            <person name="Kuraku S."/>
            <person name="Pignatelli M."/>
            <person name="Herrero J."/>
            <person name="Beal K."/>
            <person name="Nozawa M."/>
            <person name="Li Q."/>
            <person name="Wang J."/>
            <person name="Zhang H."/>
            <person name="Yu L."/>
            <person name="Shigenobu S."/>
            <person name="Wang J."/>
            <person name="Liu J."/>
            <person name="Flicek P."/>
            <person name="Searle S."/>
            <person name="Wang J."/>
            <person name="Kuratani S."/>
            <person name="Yin Y."/>
            <person name="Aken B."/>
            <person name="Zhang G."/>
            <person name="Irie N."/>
        </authorList>
    </citation>
    <scope>NUCLEOTIDE SEQUENCE [LARGE SCALE GENOMIC DNA]</scope>
</reference>
<dbReference type="AlphaFoldDB" id="M7C0R9"/>
<proteinExistence type="predicted"/>
<keyword evidence="3" id="KW-1185">Reference proteome</keyword>
<feature type="region of interest" description="Disordered" evidence="1">
    <location>
        <begin position="39"/>
        <end position="80"/>
    </location>
</feature>